<feature type="domain" description="ABC transmembrane type-1" evidence="10">
    <location>
        <begin position="215"/>
        <end position="423"/>
    </location>
</feature>
<keyword evidence="6 8" id="KW-1133">Transmembrane helix</keyword>
<dbReference type="EMBL" id="CP024899">
    <property type="protein sequence ID" value="ATX65969.1"/>
    <property type="molecule type" value="Genomic_DNA"/>
</dbReference>
<evidence type="ECO:0000256" key="9">
    <source>
        <dbReference type="SAM" id="MobiDB-lite"/>
    </source>
</evidence>
<dbReference type="PANTHER" id="PTHR42929:SF5">
    <property type="entry name" value="ABC TRANSPORTER PERMEASE PROTEIN"/>
    <property type="match status" value="1"/>
</dbReference>
<dbReference type="SUPFAM" id="SSF161098">
    <property type="entry name" value="MetI-like"/>
    <property type="match status" value="1"/>
</dbReference>
<gene>
    <name evidence="11" type="ORF">BG454_09180</name>
</gene>
<reference evidence="11 12" key="1">
    <citation type="submission" date="2017-11" db="EMBL/GenBank/DDBJ databases">
        <title>Revised Sequence and Annotation of the Rhodobaca barguzinensis strain alga05 Genome.</title>
        <authorList>
            <person name="Kopejtka K."/>
            <person name="Tomasch J.M."/>
            <person name="Bunk B."/>
            <person name="Koblizek M."/>
        </authorList>
    </citation>
    <scope>NUCLEOTIDE SEQUENCE [LARGE SCALE GENOMIC DNA]</scope>
    <source>
        <strain evidence="12">alga05</strain>
    </source>
</reference>
<evidence type="ECO:0000256" key="8">
    <source>
        <dbReference type="RuleBase" id="RU363032"/>
    </source>
</evidence>
<dbReference type="Pfam" id="PF00528">
    <property type="entry name" value="BPD_transp_1"/>
    <property type="match status" value="1"/>
</dbReference>
<dbReference type="PROSITE" id="PS50928">
    <property type="entry name" value="ABC_TM1"/>
    <property type="match status" value="1"/>
</dbReference>
<proteinExistence type="inferred from homology"/>
<protein>
    <submittedName>
        <fullName evidence="11">ABC transporter permease</fullName>
    </submittedName>
</protein>
<dbReference type="GO" id="GO:0055085">
    <property type="term" value="P:transmembrane transport"/>
    <property type="evidence" value="ECO:0007669"/>
    <property type="project" value="InterPro"/>
</dbReference>
<dbReference type="CDD" id="cd06261">
    <property type="entry name" value="TM_PBP2"/>
    <property type="match status" value="1"/>
</dbReference>
<evidence type="ECO:0000259" key="10">
    <source>
        <dbReference type="PROSITE" id="PS50928"/>
    </source>
</evidence>
<evidence type="ECO:0000256" key="1">
    <source>
        <dbReference type="ARBA" id="ARBA00004651"/>
    </source>
</evidence>
<dbReference type="InterPro" id="IPR035906">
    <property type="entry name" value="MetI-like_sf"/>
</dbReference>
<feature type="transmembrane region" description="Helical" evidence="8">
    <location>
        <begin position="218"/>
        <end position="241"/>
    </location>
</feature>
<dbReference type="STRING" id="441209.GCA_001870665_01611"/>
<comment type="similarity">
    <text evidence="2">Belongs to the binding-protein-dependent transport system permease family. CysTW subfamily.</text>
</comment>
<sequence length="435" mass="48396">MAIQSATSEEGAIGTATDSRGRLVTSDGTPLRRALERANRRRKLTALALVAPLLAFILIFFAFPIAQMMWRSVDNPQIVNALPRTLVALEDWDGQGVPDEPVFAALHADMMEDLDRPRREQAIGPLGIRLNYELSAARSAISRTARSVPNFEEPYRDAFTDAHRLWGQPELWQIIKREGRPLTLSYYVAALDREYDADGNIVKRPENRQIYVSLFGRTLALSVAITFMTFILGFPIAYYLSTLPMRYANLLMIAVLLPFWTSLLVRTSAWIVLLQQQGVINNALVGMGFIGDDGRFSLIYNQTGTIIAMTHILLPFMVLPLYSVMRTIPPSYMRAAKSLGARPWTAFRRVYFPQTLPGIGAGGVLVFIISIGYYITPALVGGQSGRMISNEIARHIQQSLNWGLAAALGTMLLVGVLVLYWLYNRLVGADSLKLG</sequence>
<evidence type="ECO:0000313" key="12">
    <source>
        <dbReference type="Proteomes" id="UP000228948"/>
    </source>
</evidence>
<dbReference type="RefSeq" id="WP_084634847.1">
    <property type="nucleotide sequence ID" value="NZ_CP024899.1"/>
</dbReference>
<name>A0A2K8K945_9RHOB</name>
<keyword evidence="4" id="KW-1003">Cell membrane</keyword>
<dbReference type="InterPro" id="IPR000515">
    <property type="entry name" value="MetI-like"/>
</dbReference>
<feature type="transmembrane region" description="Helical" evidence="8">
    <location>
        <begin position="400"/>
        <end position="423"/>
    </location>
</feature>
<dbReference type="Gene3D" id="1.10.3720.10">
    <property type="entry name" value="MetI-like"/>
    <property type="match status" value="1"/>
</dbReference>
<evidence type="ECO:0000256" key="6">
    <source>
        <dbReference type="ARBA" id="ARBA00022989"/>
    </source>
</evidence>
<dbReference type="KEGG" id="rbg:BG454_09180"/>
<keyword evidence="5 8" id="KW-0812">Transmembrane</keyword>
<keyword evidence="3 8" id="KW-0813">Transport</keyword>
<dbReference type="GO" id="GO:0005886">
    <property type="term" value="C:plasma membrane"/>
    <property type="evidence" value="ECO:0007669"/>
    <property type="project" value="UniProtKB-SubCell"/>
</dbReference>
<comment type="subcellular location">
    <subcellularLocation>
        <location evidence="1 8">Cell membrane</location>
        <topology evidence="1 8">Multi-pass membrane protein</topology>
    </subcellularLocation>
</comment>
<evidence type="ECO:0000256" key="3">
    <source>
        <dbReference type="ARBA" id="ARBA00022448"/>
    </source>
</evidence>
<evidence type="ECO:0000313" key="11">
    <source>
        <dbReference type="EMBL" id="ATX65969.1"/>
    </source>
</evidence>
<feature type="transmembrane region" description="Helical" evidence="8">
    <location>
        <begin position="359"/>
        <end position="380"/>
    </location>
</feature>
<keyword evidence="12" id="KW-1185">Reference proteome</keyword>
<evidence type="ECO:0000256" key="7">
    <source>
        <dbReference type="ARBA" id="ARBA00023136"/>
    </source>
</evidence>
<evidence type="ECO:0000256" key="4">
    <source>
        <dbReference type="ARBA" id="ARBA00022475"/>
    </source>
</evidence>
<accession>A0A2K8K945</accession>
<evidence type="ECO:0000256" key="5">
    <source>
        <dbReference type="ARBA" id="ARBA00022692"/>
    </source>
</evidence>
<dbReference type="OrthoDB" id="9807047at2"/>
<evidence type="ECO:0000256" key="2">
    <source>
        <dbReference type="ARBA" id="ARBA00007069"/>
    </source>
</evidence>
<feature type="region of interest" description="Disordered" evidence="9">
    <location>
        <begin position="1"/>
        <end position="25"/>
    </location>
</feature>
<keyword evidence="7 8" id="KW-0472">Membrane</keyword>
<feature type="transmembrane region" description="Helical" evidence="8">
    <location>
        <begin position="305"/>
        <end position="325"/>
    </location>
</feature>
<dbReference type="PANTHER" id="PTHR42929">
    <property type="entry name" value="INNER MEMBRANE ABC TRANSPORTER PERMEASE PROTEIN YDCU-RELATED-RELATED"/>
    <property type="match status" value="1"/>
</dbReference>
<feature type="transmembrane region" description="Helical" evidence="8">
    <location>
        <begin position="44"/>
        <end position="63"/>
    </location>
</feature>
<dbReference type="Proteomes" id="UP000228948">
    <property type="component" value="Chromosome"/>
</dbReference>
<dbReference type="AlphaFoldDB" id="A0A2K8K945"/>
<organism evidence="11 12">
    <name type="scientific">Roseinatronobacter bogoriensis subsp. barguzinensis</name>
    <dbReference type="NCBI Taxonomy" id="441209"/>
    <lineage>
        <taxon>Bacteria</taxon>
        <taxon>Pseudomonadati</taxon>
        <taxon>Pseudomonadota</taxon>
        <taxon>Alphaproteobacteria</taxon>
        <taxon>Rhodobacterales</taxon>
        <taxon>Paracoccaceae</taxon>
        <taxon>Roseinatronobacter</taxon>
    </lineage>
</organism>
<feature type="transmembrane region" description="Helical" evidence="8">
    <location>
        <begin position="247"/>
        <end position="265"/>
    </location>
</feature>